<keyword evidence="6" id="KW-0067">ATP-binding</keyword>
<gene>
    <name evidence="9" type="primary">folK</name>
    <name evidence="9" type="ORF">B9J77_01805</name>
</gene>
<evidence type="ECO:0000256" key="5">
    <source>
        <dbReference type="ARBA" id="ARBA00022777"/>
    </source>
</evidence>
<evidence type="ECO:0000256" key="7">
    <source>
        <dbReference type="ARBA" id="ARBA00022909"/>
    </source>
</evidence>
<keyword evidence="7" id="KW-0289">Folate biosynthesis</keyword>
<dbReference type="Gene3D" id="3.30.70.560">
    <property type="entry name" value="7,8-Dihydro-6-hydroxymethylpterin-pyrophosphokinase HPPK"/>
    <property type="match status" value="1"/>
</dbReference>
<dbReference type="PROSITE" id="PS00794">
    <property type="entry name" value="HPPK"/>
    <property type="match status" value="1"/>
</dbReference>
<name>A0A399G072_UNCN2</name>
<comment type="caution">
    <text evidence="9">The sequence shown here is derived from an EMBL/GenBank/DDBJ whole genome shotgun (WGS) entry which is preliminary data.</text>
</comment>
<dbReference type="Pfam" id="PF01288">
    <property type="entry name" value="HPPK"/>
    <property type="match status" value="1"/>
</dbReference>
<dbReference type="CDD" id="cd00483">
    <property type="entry name" value="HPPK"/>
    <property type="match status" value="1"/>
</dbReference>
<dbReference type="EMBL" id="NDHY01000002">
    <property type="protein sequence ID" value="RII00773.1"/>
    <property type="molecule type" value="Genomic_DNA"/>
</dbReference>
<dbReference type="PANTHER" id="PTHR43071">
    <property type="entry name" value="2-AMINO-4-HYDROXY-6-HYDROXYMETHYLDIHYDROPTERIDINE PYROPHOSPHOKINASE"/>
    <property type="match status" value="1"/>
</dbReference>
<evidence type="ECO:0000313" key="10">
    <source>
        <dbReference type="Proteomes" id="UP000266287"/>
    </source>
</evidence>
<comment type="pathway">
    <text evidence="1">Cofactor biosynthesis; tetrahydrofolate biosynthesis; 2-amino-4-hydroxy-6-hydroxymethyl-7,8-dihydropteridine diphosphate from 7,8-dihydroneopterin triphosphate: step 4/4.</text>
</comment>
<evidence type="ECO:0000256" key="6">
    <source>
        <dbReference type="ARBA" id="ARBA00022840"/>
    </source>
</evidence>
<dbReference type="SUPFAM" id="SSF55083">
    <property type="entry name" value="6-hydroxymethyl-7,8-dihydropterin pyrophosphokinase, HPPK"/>
    <property type="match status" value="1"/>
</dbReference>
<keyword evidence="3 9" id="KW-0808">Transferase</keyword>
<dbReference type="GO" id="GO:0005524">
    <property type="term" value="F:ATP binding"/>
    <property type="evidence" value="ECO:0007669"/>
    <property type="project" value="UniProtKB-KW"/>
</dbReference>
<evidence type="ECO:0000256" key="3">
    <source>
        <dbReference type="ARBA" id="ARBA00022679"/>
    </source>
</evidence>
<dbReference type="InterPro" id="IPR000550">
    <property type="entry name" value="Hppk"/>
</dbReference>
<dbReference type="EC" id="2.7.6.3" evidence="2"/>
<feature type="domain" description="7,8-dihydro-6-hydroxymethylpterin-pyrophosphokinase" evidence="8">
    <location>
        <begin position="87"/>
        <end position="98"/>
    </location>
</feature>
<reference evidence="9 10" key="1">
    <citation type="submission" date="2018-08" db="EMBL/GenBank/DDBJ databases">
        <title>Draft genome of candidate division NPL-UPA2 bacterium Unc8 that adapted to ultra-basic serpentinizing groundwater.</title>
        <authorList>
            <person name="Ishii S."/>
            <person name="Suzuki S."/>
            <person name="Nealson K.H."/>
        </authorList>
    </citation>
    <scope>NUCLEOTIDE SEQUENCE [LARGE SCALE GENOMIC DNA]</scope>
    <source>
        <strain evidence="9">Unc8</strain>
    </source>
</reference>
<evidence type="ECO:0000256" key="1">
    <source>
        <dbReference type="ARBA" id="ARBA00005051"/>
    </source>
</evidence>
<dbReference type="NCBIfam" id="TIGR01498">
    <property type="entry name" value="folK"/>
    <property type="match status" value="1"/>
</dbReference>
<keyword evidence="4" id="KW-0547">Nucleotide-binding</keyword>
<dbReference type="UniPathway" id="UPA00077">
    <property type="reaction ID" value="UER00155"/>
</dbReference>
<dbReference type="GO" id="GO:0046656">
    <property type="term" value="P:folic acid biosynthetic process"/>
    <property type="evidence" value="ECO:0007669"/>
    <property type="project" value="UniProtKB-KW"/>
</dbReference>
<dbReference type="AlphaFoldDB" id="A0A399G072"/>
<sequence length="152" mass="17193">MKVYLGLGSNLRGRRKSIKRAIALLMKNPSIRVKKISSFIETEPEGIKEQPFFLNGVVEIETDIPPSLLLKLLKSIEKTLGREVAKRWGPRIIDLDILLYGGLIIDNDNLKIPHPLLTERNFVLAPLKEIAPEVIHPILGKKIQEISQKCLQ</sequence>
<evidence type="ECO:0000256" key="2">
    <source>
        <dbReference type="ARBA" id="ARBA00013253"/>
    </source>
</evidence>
<proteinExistence type="predicted"/>
<accession>A0A399G072</accession>
<dbReference type="GO" id="GO:0046654">
    <property type="term" value="P:tetrahydrofolate biosynthetic process"/>
    <property type="evidence" value="ECO:0007669"/>
    <property type="project" value="UniProtKB-UniPathway"/>
</dbReference>
<keyword evidence="5 9" id="KW-0418">Kinase</keyword>
<dbReference type="PANTHER" id="PTHR43071:SF1">
    <property type="entry name" value="2-AMINO-4-HYDROXY-6-HYDROXYMETHYLDIHYDROPTERIDINE PYROPHOSPHOKINASE"/>
    <property type="match status" value="1"/>
</dbReference>
<dbReference type="Proteomes" id="UP000266287">
    <property type="component" value="Unassembled WGS sequence"/>
</dbReference>
<evidence type="ECO:0000256" key="4">
    <source>
        <dbReference type="ARBA" id="ARBA00022741"/>
    </source>
</evidence>
<protein>
    <recommendedName>
        <fullName evidence="2">2-amino-4-hydroxy-6-hydroxymethyldihydropteridine diphosphokinase</fullName>
        <ecNumber evidence="2">2.7.6.3</ecNumber>
    </recommendedName>
</protein>
<organism evidence="9 10">
    <name type="scientific">candidate division NPL-UPA2 bacterium Unc8</name>
    <dbReference type="NCBI Taxonomy" id="1980939"/>
    <lineage>
        <taxon>Bacteria</taxon>
    </lineage>
</organism>
<evidence type="ECO:0000259" key="8">
    <source>
        <dbReference type="PROSITE" id="PS00794"/>
    </source>
</evidence>
<dbReference type="InterPro" id="IPR035907">
    <property type="entry name" value="Hppk_sf"/>
</dbReference>
<evidence type="ECO:0000313" key="9">
    <source>
        <dbReference type="EMBL" id="RII00773.1"/>
    </source>
</evidence>
<dbReference type="GO" id="GO:0003848">
    <property type="term" value="F:2-amino-4-hydroxy-6-hydroxymethyldihydropteridine diphosphokinase activity"/>
    <property type="evidence" value="ECO:0007669"/>
    <property type="project" value="UniProtKB-EC"/>
</dbReference>
<dbReference type="GO" id="GO:0016301">
    <property type="term" value="F:kinase activity"/>
    <property type="evidence" value="ECO:0007669"/>
    <property type="project" value="UniProtKB-KW"/>
</dbReference>